<keyword evidence="3" id="KW-0813">Transport</keyword>
<comment type="similarity">
    <text evidence="2">Belongs to the major facilitator superfamily.</text>
</comment>
<keyword evidence="5" id="KW-0547">Nucleotide-binding</keyword>
<dbReference type="PANTHER" id="PTHR23512">
    <property type="entry name" value="MAJOR FACILITATOR SUPERFAMILY DOMAIN-CONTAINING PROTEIN 1"/>
    <property type="match status" value="1"/>
</dbReference>
<evidence type="ECO:0000256" key="2">
    <source>
        <dbReference type="ARBA" id="ARBA00008335"/>
    </source>
</evidence>
<dbReference type="SUPFAM" id="SSF103473">
    <property type="entry name" value="MFS general substrate transporter"/>
    <property type="match status" value="1"/>
</dbReference>
<accession>A0ABQ8JPF2</accession>
<comment type="catalytic activity">
    <reaction evidence="13">
        <text>L-alpha-aminoacyl-L-arginine(out) = L-alpha-aminoacyl-L-arginine(in)</text>
        <dbReference type="Rhea" id="RHEA:79367"/>
        <dbReference type="ChEBI" id="CHEBI:229968"/>
    </reaction>
</comment>
<dbReference type="Pfam" id="PF05192">
    <property type="entry name" value="MutS_III"/>
    <property type="match status" value="1"/>
</dbReference>
<keyword evidence="32" id="KW-1185">Reference proteome</keyword>
<keyword evidence="4 29" id="KW-0812">Transmembrane</keyword>
<dbReference type="SUPFAM" id="SSF48334">
    <property type="entry name" value="DNA repair protein MutS, domain III"/>
    <property type="match status" value="1"/>
</dbReference>
<dbReference type="SMART" id="SM00533">
    <property type="entry name" value="MUTSd"/>
    <property type="match status" value="1"/>
</dbReference>
<feature type="domain" description="Major facilitator superfamily (MFS) profile" evidence="30">
    <location>
        <begin position="1"/>
        <end position="393"/>
    </location>
</feature>
<comment type="catalytic activity">
    <reaction evidence="17">
        <text>L-aspartyl-L-lysine(out) = L-aspartyl-L-lysine(in)</text>
        <dbReference type="Rhea" id="RHEA:79411"/>
        <dbReference type="ChEBI" id="CHEBI:229953"/>
    </reaction>
</comment>
<keyword evidence="9 29" id="KW-0472">Membrane</keyword>
<dbReference type="SMART" id="SM00534">
    <property type="entry name" value="MUTSac"/>
    <property type="match status" value="1"/>
</dbReference>
<feature type="transmembrane region" description="Helical" evidence="29">
    <location>
        <begin position="252"/>
        <end position="273"/>
    </location>
</feature>
<dbReference type="EMBL" id="NJHN03000029">
    <property type="protein sequence ID" value="KAH9424439.1"/>
    <property type="molecule type" value="Genomic_DNA"/>
</dbReference>
<feature type="transmembrane region" description="Helical" evidence="29">
    <location>
        <begin position="160"/>
        <end position="185"/>
    </location>
</feature>
<feature type="compositionally biased region" description="Basic and acidic residues" evidence="28">
    <location>
        <begin position="497"/>
        <end position="511"/>
    </location>
</feature>
<evidence type="ECO:0000256" key="21">
    <source>
        <dbReference type="ARBA" id="ARBA00044912"/>
    </source>
</evidence>
<keyword evidence="6" id="KW-0067">ATP-binding</keyword>
<comment type="catalytic activity">
    <reaction evidence="18">
        <text>L-arginyl-L-alpha-amino acid(out) = L-arginyl-L-alpha-amino acid(in)</text>
        <dbReference type="Rhea" id="RHEA:79371"/>
        <dbReference type="ChEBI" id="CHEBI:84315"/>
    </reaction>
</comment>
<feature type="region of interest" description="Disordered" evidence="28">
    <location>
        <begin position="497"/>
        <end position="519"/>
    </location>
</feature>
<dbReference type="InterPro" id="IPR007696">
    <property type="entry name" value="DNA_mismatch_repair_MutS_core"/>
</dbReference>
<reference evidence="31 32" key="1">
    <citation type="journal article" date="2018" name="J. Allergy Clin. Immunol.">
        <title>High-quality assembly of Dermatophagoides pteronyssinus genome and transcriptome reveals a wide range of novel allergens.</title>
        <authorList>
            <person name="Liu X.Y."/>
            <person name="Yang K.Y."/>
            <person name="Wang M.Q."/>
            <person name="Kwok J.S."/>
            <person name="Zeng X."/>
            <person name="Yang Z."/>
            <person name="Xiao X.J."/>
            <person name="Lau C.P."/>
            <person name="Li Y."/>
            <person name="Huang Z.M."/>
            <person name="Ba J.G."/>
            <person name="Yim A.K."/>
            <person name="Ouyang C.Y."/>
            <person name="Ngai S.M."/>
            <person name="Chan T.F."/>
            <person name="Leung E.L."/>
            <person name="Liu L."/>
            <person name="Liu Z.G."/>
            <person name="Tsui S.K."/>
        </authorList>
    </citation>
    <scope>NUCLEOTIDE SEQUENCE [LARGE SCALE GENOMIC DNA]</scope>
    <source>
        <strain evidence="31">Derp</strain>
    </source>
</reference>
<dbReference type="CDD" id="cd17340">
    <property type="entry name" value="MFS_MFSD1"/>
    <property type="match status" value="1"/>
</dbReference>
<gene>
    <name evidence="31" type="primary">MFSD1</name>
    <name evidence="31" type="ORF">DERP_004624</name>
</gene>
<dbReference type="InterPro" id="IPR011701">
    <property type="entry name" value="MFS"/>
</dbReference>
<dbReference type="Gene3D" id="1.20.1250.20">
    <property type="entry name" value="MFS general substrate transporter like domains"/>
    <property type="match status" value="2"/>
</dbReference>
<evidence type="ECO:0000256" key="11">
    <source>
        <dbReference type="ARBA" id="ARBA00044876"/>
    </source>
</evidence>
<dbReference type="PROSITE" id="PS50850">
    <property type="entry name" value="MFS"/>
    <property type="match status" value="1"/>
</dbReference>
<evidence type="ECO:0000313" key="31">
    <source>
        <dbReference type="EMBL" id="KAH9424439.1"/>
    </source>
</evidence>
<feature type="transmembrane region" description="Helical" evidence="29">
    <location>
        <begin position="371"/>
        <end position="389"/>
    </location>
</feature>
<comment type="subcellular location">
    <subcellularLocation>
        <location evidence="1">Lysosome membrane</location>
        <topology evidence="1">Multi-pass membrane protein</topology>
    </subcellularLocation>
</comment>
<keyword evidence="10" id="KW-0458">Lysosome</keyword>
<evidence type="ECO:0000256" key="22">
    <source>
        <dbReference type="ARBA" id="ARBA00044919"/>
    </source>
</evidence>
<dbReference type="InterPro" id="IPR036259">
    <property type="entry name" value="MFS_trans_sf"/>
</dbReference>
<evidence type="ECO:0000256" key="20">
    <source>
        <dbReference type="ARBA" id="ARBA00044903"/>
    </source>
</evidence>
<dbReference type="Gene3D" id="3.40.50.300">
    <property type="entry name" value="P-loop containing nucleotide triphosphate hydrolases"/>
    <property type="match status" value="1"/>
</dbReference>
<evidence type="ECO:0000256" key="15">
    <source>
        <dbReference type="ARBA" id="ARBA00044891"/>
    </source>
</evidence>
<dbReference type="InterPro" id="IPR020846">
    <property type="entry name" value="MFS_dom"/>
</dbReference>
<dbReference type="InterPro" id="IPR027417">
    <property type="entry name" value="P-loop_NTPase"/>
</dbReference>
<evidence type="ECO:0000256" key="29">
    <source>
        <dbReference type="SAM" id="Phobius"/>
    </source>
</evidence>
<dbReference type="Pfam" id="PF07690">
    <property type="entry name" value="MFS_1"/>
    <property type="match status" value="1"/>
</dbReference>
<feature type="transmembrane region" description="Helical" evidence="29">
    <location>
        <begin position="309"/>
        <end position="330"/>
    </location>
</feature>
<feature type="transmembrane region" description="Helical" evidence="29">
    <location>
        <begin position="61"/>
        <end position="84"/>
    </location>
</feature>
<comment type="catalytic activity">
    <reaction evidence="22">
        <text>L-alanyl-L-lysine(out) = L-alanyl-L-lysine(in)</text>
        <dbReference type="Rhea" id="RHEA:79415"/>
        <dbReference type="ChEBI" id="CHEBI:192470"/>
    </reaction>
</comment>
<evidence type="ECO:0000256" key="16">
    <source>
        <dbReference type="ARBA" id="ARBA00044893"/>
    </source>
</evidence>
<reference evidence="31 32" key="2">
    <citation type="journal article" date="2022" name="Mol. Biol. Evol.">
        <title>Comparative Genomics Reveals Insights into the Divergent Evolution of Astigmatic Mites and Household Pest Adaptations.</title>
        <authorList>
            <person name="Xiong Q."/>
            <person name="Wan A.T."/>
            <person name="Liu X."/>
            <person name="Fung C.S."/>
            <person name="Xiao X."/>
            <person name="Malainual N."/>
            <person name="Hou J."/>
            <person name="Wang L."/>
            <person name="Wang M."/>
            <person name="Yang K.Y."/>
            <person name="Cui Y."/>
            <person name="Leung E.L."/>
            <person name="Nong W."/>
            <person name="Shin S.K."/>
            <person name="Au S.W."/>
            <person name="Jeong K.Y."/>
            <person name="Chew F.T."/>
            <person name="Hui J.H."/>
            <person name="Leung T.F."/>
            <person name="Tungtrongchitr A."/>
            <person name="Zhong N."/>
            <person name="Liu Z."/>
            <person name="Tsui S.K."/>
        </authorList>
    </citation>
    <scope>NUCLEOTIDE SEQUENCE [LARGE SCALE GENOMIC DNA]</scope>
    <source>
        <strain evidence="31">Derp</strain>
    </source>
</reference>
<evidence type="ECO:0000313" key="32">
    <source>
        <dbReference type="Proteomes" id="UP000887458"/>
    </source>
</evidence>
<comment type="catalytic activity">
    <reaction evidence="12">
        <text>L-histidyl-glycine(out) = L-histidyl-glycine(in)</text>
        <dbReference type="Rhea" id="RHEA:79395"/>
        <dbReference type="ChEBI" id="CHEBI:229957"/>
    </reaction>
</comment>
<comment type="catalytic activity">
    <reaction evidence="11">
        <text>L-lysyl-L-alanine(out) = L-lysyl-L-alanine(in)</text>
        <dbReference type="Rhea" id="RHEA:79399"/>
        <dbReference type="ChEBI" id="CHEBI:229954"/>
    </reaction>
</comment>
<protein>
    <recommendedName>
        <fullName evidence="24">Lysosomal dipeptide transporter MFSD1</fullName>
    </recommendedName>
    <alternativeName>
        <fullName evidence="25">Major facilitator superfamily domain-containing protein 1</fullName>
    </alternativeName>
</protein>
<comment type="catalytic activity">
    <reaction evidence="19">
        <text>L-lysyl-L-lysine(out) = L-lysyl-L-lysine(in)</text>
        <dbReference type="Rhea" id="RHEA:79403"/>
        <dbReference type="ChEBI" id="CHEBI:229956"/>
    </reaction>
</comment>
<feature type="transmembrane region" description="Helical" evidence="29">
    <location>
        <begin position="36"/>
        <end position="55"/>
    </location>
</feature>
<evidence type="ECO:0000256" key="25">
    <source>
        <dbReference type="ARBA" id="ARBA00045018"/>
    </source>
</evidence>
<dbReference type="PANTHER" id="PTHR23512:SF3">
    <property type="entry name" value="MAJOR FACILITATOR SUPERFAMILY DOMAIN-CONTAINING PROTEIN 1"/>
    <property type="match status" value="1"/>
</dbReference>
<evidence type="ECO:0000256" key="7">
    <source>
        <dbReference type="ARBA" id="ARBA00022989"/>
    </source>
</evidence>
<evidence type="ECO:0000256" key="10">
    <source>
        <dbReference type="ARBA" id="ARBA00023228"/>
    </source>
</evidence>
<organism evidence="31 32">
    <name type="scientific">Dermatophagoides pteronyssinus</name>
    <name type="common">European house dust mite</name>
    <dbReference type="NCBI Taxonomy" id="6956"/>
    <lineage>
        <taxon>Eukaryota</taxon>
        <taxon>Metazoa</taxon>
        <taxon>Ecdysozoa</taxon>
        <taxon>Arthropoda</taxon>
        <taxon>Chelicerata</taxon>
        <taxon>Arachnida</taxon>
        <taxon>Acari</taxon>
        <taxon>Acariformes</taxon>
        <taxon>Sarcoptiformes</taxon>
        <taxon>Astigmata</taxon>
        <taxon>Psoroptidia</taxon>
        <taxon>Analgoidea</taxon>
        <taxon>Pyroglyphidae</taxon>
        <taxon>Dermatophagoidinae</taxon>
        <taxon>Dermatophagoides</taxon>
    </lineage>
</organism>
<evidence type="ECO:0000256" key="13">
    <source>
        <dbReference type="ARBA" id="ARBA00044881"/>
    </source>
</evidence>
<evidence type="ECO:0000256" key="28">
    <source>
        <dbReference type="SAM" id="MobiDB-lite"/>
    </source>
</evidence>
<comment type="catalytic activity">
    <reaction evidence="21">
        <text>L-histidyl-L-alpha-amino acid(out) = L-histidyl-L-alpha-amino acid(in)</text>
        <dbReference type="Rhea" id="RHEA:79379"/>
        <dbReference type="ChEBI" id="CHEBI:229964"/>
    </reaction>
</comment>
<evidence type="ECO:0000256" key="12">
    <source>
        <dbReference type="ARBA" id="ARBA00044878"/>
    </source>
</evidence>
<evidence type="ECO:0000256" key="27">
    <source>
        <dbReference type="ARBA" id="ARBA00046376"/>
    </source>
</evidence>
<evidence type="ECO:0000256" key="1">
    <source>
        <dbReference type="ARBA" id="ARBA00004155"/>
    </source>
</evidence>
<comment type="catalytic activity">
    <reaction evidence="23">
        <text>L-lysyl-glycine(out) = L-lysyl-glycine(in)</text>
        <dbReference type="Rhea" id="RHEA:79407"/>
        <dbReference type="ChEBI" id="CHEBI:191202"/>
    </reaction>
</comment>
<comment type="catalytic activity">
    <reaction evidence="20">
        <text>L-arginyl-glycine(out) = L-arginyl-glycine(in)</text>
        <dbReference type="Rhea" id="RHEA:79391"/>
        <dbReference type="ChEBI" id="CHEBI:229955"/>
    </reaction>
</comment>
<keyword evidence="7 29" id="KW-1133">Transmembrane helix</keyword>
<comment type="catalytic activity">
    <reaction evidence="14">
        <text>L-alpha-aminoacyl-L-histidine(out) = L-alpha-aminoacyl-L-histidine(in)</text>
        <dbReference type="Rhea" id="RHEA:79375"/>
        <dbReference type="ChEBI" id="CHEBI:229967"/>
    </reaction>
</comment>
<name>A0ABQ8JPF2_DERPT</name>
<evidence type="ECO:0000256" key="9">
    <source>
        <dbReference type="ARBA" id="ARBA00023136"/>
    </source>
</evidence>
<evidence type="ECO:0000256" key="23">
    <source>
        <dbReference type="ARBA" id="ARBA00044924"/>
    </source>
</evidence>
<feature type="transmembrane region" description="Helical" evidence="29">
    <location>
        <begin position="126"/>
        <end position="148"/>
    </location>
</feature>
<comment type="caution">
    <text evidence="31">The sequence shown here is derived from an EMBL/GenBank/DDBJ whole genome shotgun (WGS) entry which is preliminary data.</text>
</comment>
<dbReference type="InterPro" id="IPR036187">
    <property type="entry name" value="DNA_mismatch_repair_MutS_sf"/>
</dbReference>
<sequence>MCFLGFGSYYCYDNPGALQQQIITDMKIDVSSFSQLYSWYSWPQTILCFFGGFLIDRVFGIRLGAIIFAAIIFLGQLTFAAGALTNHFWLMNFGRFIFGIGGESLAVAQNTYAVSWFKDKELNMVFGLQLSIARAGSSANFVTMVSIYEFVNEHFQGYKCLGLALLIASTTCLFSLICALILAYFDKRASRILEKDAIADEKVNITDAKTFPLSFWLIAFICVSYYVTIFPFTALGSLFFQRKFEIGQKEANFYDALIYTISTVASPILGIMVDWSGRNLFWVLSATLITLLAHGMLAFTFIHPLIAMIIMGIGYSVLACALWPMIALVIPQRQLGTAYGIMQSVQNLGLGCVVLAAGYIVDSRGYISLELFFLSWLCLCLFIVILLYMDDKRKTNGMLNMSSEQRKTYMEQNRLDYQNRKIAFAFYRIGSTKIELFHEMYEFEDFIVTRNVLAKFQPDNVFIGTNCDSKLYWFLRKLSSNFCEQIVTIMKDKDDLNESKDEENSIQHNEDVDTTNSIVNNNDDEENSFSFTLEGDTTLNLLNNQFKLHIVPSKLYNYEQCKSRILLFNFQPISHQSDKTVRYIYLTAQIDFSEPNTIRSLGVLLFFIEKQLMPLANSNVNCISDLIYFFLDHFLSIDQTTYDALDIFKDEWHPSLSKKGFTKKESFSLYGVFNTCASKIGSNYLRKIFLQPCTDIDILEERLDIVEFFVCPENSYFKTSLYDFLKNIKHISPIINRFRGSNFQISDFRTLQQNLFSIISIKNLITNRLSNSDKNLKFFDKITDHFIIILNEILECIENTIDFDKSKDDGGKVSIKTGVDDELDKKKFYFNKLPEILGNSMDQATLIKEMIQTYNISITLLYVPQLGFLLQLPLIEVQKIADIDKYQLRFLFCAATAAYYKNSNTDEYDSLFGDIHGEINDMTLQNLIKIKEFIVERIDILLIANSYCAFLDAMIAISQAAIDMNFIRPKFNCKDTINIIEGRHPLYELITRSFMTNDYYCDSTKSSKTMIIFGQNGSGKTVYLKQICLIIFLAQIGSFVPAKLAEIQIMDKIFTRIRTPESISTQLSSFKLDLNQMIAATRFVKRRSLVIIDCFGKGTLYIDGLALLKSFINYWINNDQQPFLIISTHYNILAKMIPRDKVLFGRFDNDSRNYKLKLYQQNCNDVDDDDELSTIHTAPELIDLCKKVNDENRKMELIAKLRNKFQSYIQYADMILNNEQLDKINSFVKDVISNESTKENQSN</sequence>
<comment type="function">
    <text evidence="26">Lysosomal dipeptide uniporter that selectively exports lysine, arginine or histidine-containing dipeptides with a net positive charge from the lysosome lumen into the cytosol. Could play a role in a specific type of protein O-glycosylation indirectly regulating macrophages migration and tissue invasion. Also essential for liver homeostasis.</text>
</comment>
<evidence type="ECO:0000256" key="17">
    <source>
        <dbReference type="ARBA" id="ARBA00044898"/>
    </source>
</evidence>
<feature type="transmembrane region" description="Helical" evidence="29">
    <location>
        <begin position="279"/>
        <end position="302"/>
    </location>
</feature>
<evidence type="ECO:0000256" key="5">
    <source>
        <dbReference type="ARBA" id="ARBA00022741"/>
    </source>
</evidence>
<dbReference type="Proteomes" id="UP000887458">
    <property type="component" value="Unassembled WGS sequence"/>
</dbReference>
<evidence type="ECO:0000256" key="18">
    <source>
        <dbReference type="ARBA" id="ARBA00044899"/>
    </source>
</evidence>
<dbReference type="SUPFAM" id="SSF52540">
    <property type="entry name" value="P-loop containing nucleoside triphosphate hydrolases"/>
    <property type="match status" value="1"/>
</dbReference>
<feature type="transmembrane region" description="Helical" evidence="29">
    <location>
        <begin position="215"/>
        <end position="240"/>
    </location>
</feature>
<proteinExistence type="inferred from homology"/>
<evidence type="ECO:0000256" key="24">
    <source>
        <dbReference type="ARBA" id="ARBA00044985"/>
    </source>
</evidence>
<evidence type="ECO:0000259" key="30">
    <source>
        <dbReference type="PROSITE" id="PS50850"/>
    </source>
</evidence>
<dbReference type="Gene3D" id="1.10.1420.10">
    <property type="match status" value="1"/>
</dbReference>
<evidence type="ECO:0000256" key="26">
    <source>
        <dbReference type="ARBA" id="ARBA00045709"/>
    </source>
</evidence>
<dbReference type="InterPro" id="IPR052187">
    <property type="entry name" value="MFSD1"/>
</dbReference>
<feature type="transmembrane region" description="Helical" evidence="29">
    <location>
        <begin position="96"/>
        <end position="114"/>
    </location>
</feature>
<comment type="catalytic activity">
    <reaction evidence="15">
        <text>L-lysyl-L-alpha-amino acid(out) = L-lysyl-L-alpha-amino acid(in)</text>
        <dbReference type="Rhea" id="RHEA:79387"/>
        <dbReference type="ChEBI" id="CHEBI:229965"/>
    </reaction>
</comment>
<dbReference type="InterPro" id="IPR000432">
    <property type="entry name" value="DNA_mismatch_repair_MutS_C"/>
</dbReference>
<evidence type="ECO:0000256" key="14">
    <source>
        <dbReference type="ARBA" id="ARBA00044884"/>
    </source>
</evidence>
<evidence type="ECO:0000256" key="3">
    <source>
        <dbReference type="ARBA" id="ARBA00022448"/>
    </source>
</evidence>
<evidence type="ECO:0000256" key="6">
    <source>
        <dbReference type="ARBA" id="ARBA00022840"/>
    </source>
</evidence>
<comment type="catalytic activity">
    <reaction evidence="16">
        <text>L-alpha-aminoacyl-L-lysine(out) = L-alpha-aminoacyl-L-lysine(in)</text>
        <dbReference type="Rhea" id="RHEA:79383"/>
        <dbReference type="ChEBI" id="CHEBI:229966"/>
    </reaction>
</comment>
<evidence type="ECO:0000256" key="19">
    <source>
        <dbReference type="ARBA" id="ARBA00044900"/>
    </source>
</evidence>
<keyword evidence="8" id="KW-0238">DNA-binding</keyword>
<comment type="subunit">
    <text evidence="27">Homodimer. Interacts with lysosomal protein GLMP (via lumenal domain); the interaction starts while both proteins are still in the endoplasmic reticulum and is required for stabilization of MFSD1 in lysosomes but has no direct effect on its targeting to lysosomes or transporter activity.</text>
</comment>
<evidence type="ECO:0000256" key="4">
    <source>
        <dbReference type="ARBA" id="ARBA00022692"/>
    </source>
</evidence>
<evidence type="ECO:0000256" key="8">
    <source>
        <dbReference type="ARBA" id="ARBA00023125"/>
    </source>
</evidence>
<dbReference type="Pfam" id="PF00488">
    <property type="entry name" value="MutS_V"/>
    <property type="match status" value="1"/>
</dbReference>